<keyword evidence="3" id="KW-0812">Transmembrane</keyword>
<dbReference type="InterPro" id="IPR043130">
    <property type="entry name" value="CDP-OH_PTrfase_TM_dom"/>
</dbReference>
<gene>
    <name evidence="4" type="ORF">ENT17_06485</name>
</gene>
<dbReference type="Pfam" id="PF01066">
    <property type="entry name" value="CDP-OH_P_transf"/>
    <property type="match status" value="1"/>
</dbReference>
<feature type="transmembrane region" description="Helical" evidence="3">
    <location>
        <begin position="28"/>
        <end position="54"/>
    </location>
</feature>
<dbReference type="GO" id="GO:0016780">
    <property type="term" value="F:phosphotransferase activity, for other substituted phosphate groups"/>
    <property type="evidence" value="ECO:0007669"/>
    <property type="project" value="InterPro"/>
</dbReference>
<comment type="similarity">
    <text evidence="2">Belongs to the CDP-alcohol phosphatidyltransferase class-I family.</text>
</comment>
<dbReference type="Gene3D" id="1.20.120.1760">
    <property type="match status" value="1"/>
</dbReference>
<accession>A0A7C4Q4K5</accession>
<dbReference type="AlphaFoldDB" id="A0A7C4Q4K5"/>
<dbReference type="InterPro" id="IPR000462">
    <property type="entry name" value="CDP-OH_P_trans"/>
</dbReference>
<dbReference type="GO" id="GO:0008654">
    <property type="term" value="P:phospholipid biosynthetic process"/>
    <property type="evidence" value="ECO:0007669"/>
    <property type="project" value="InterPro"/>
</dbReference>
<sequence length="210" mass="22738">MVRTEKQPPKGTFTDFLRARFKGVLDPIGAFFIRLGLTPNSVTLLGLLGIFAASVLLARGHFFGGGLVVLIMAPLDALDGTMARLQGNPTRFGGVLDSVVDRFAEIILIGGLMIYYLQQGEGLPVLLGYAAASGSLMVSYVKARAEAAHFSVKGGLLTRVERFLVLIPLLLLSQPLIALWILAILGNFTALQRIWLVYQQSRQGEDLPKA</sequence>
<dbReference type="EMBL" id="DSXR01000063">
    <property type="protein sequence ID" value="HGS87252.1"/>
    <property type="molecule type" value="Genomic_DNA"/>
</dbReference>
<protein>
    <submittedName>
        <fullName evidence="4">CDP-alcohol phosphatidyltransferase family protein</fullName>
    </submittedName>
</protein>
<name>A0A7C4Q4K5_9CHLR</name>
<keyword evidence="3" id="KW-0472">Membrane</keyword>
<feature type="transmembrane region" description="Helical" evidence="3">
    <location>
        <begin position="123"/>
        <end position="143"/>
    </location>
</feature>
<comment type="caution">
    <text evidence="4">The sequence shown here is derived from an EMBL/GenBank/DDBJ whole genome shotgun (WGS) entry which is preliminary data.</text>
</comment>
<evidence type="ECO:0000256" key="3">
    <source>
        <dbReference type="SAM" id="Phobius"/>
    </source>
</evidence>
<reference evidence="4" key="1">
    <citation type="journal article" date="2020" name="mSystems">
        <title>Genome- and Community-Level Interaction Insights into Carbon Utilization and Element Cycling Functions of Hydrothermarchaeota in Hydrothermal Sediment.</title>
        <authorList>
            <person name="Zhou Z."/>
            <person name="Liu Y."/>
            <person name="Xu W."/>
            <person name="Pan J."/>
            <person name="Luo Z.H."/>
            <person name="Li M."/>
        </authorList>
    </citation>
    <scope>NUCLEOTIDE SEQUENCE [LARGE SCALE GENOMIC DNA]</scope>
    <source>
        <strain evidence="4">SpSt-556</strain>
    </source>
</reference>
<proteinExistence type="inferred from homology"/>
<dbReference type="PROSITE" id="PS00379">
    <property type="entry name" value="CDP_ALCOHOL_P_TRANSF"/>
    <property type="match status" value="1"/>
</dbReference>
<evidence type="ECO:0000256" key="1">
    <source>
        <dbReference type="ARBA" id="ARBA00022679"/>
    </source>
</evidence>
<keyword evidence="3" id="KW-1133">Transmembrane helix</keyword>
<dbReference type="InterPro" id="IPR048254">
    <property type="entry name" value="CDP_ALCOHOL_P_TRANSF_CS"/>
</dbReference>
<dbReference type="GO" id="GO:0016020">
    <property type="term" value="C:membrane"/>
    <property type="evidence" value="ECO:0007669"/>
    <property type="project" value="InterPro"/>
</dbReference>
<evidence type="ECO:0000256" key="2">
    <source>
        <dbReference type="RuleBase" id="RU003750"/>
    </source>
</evidence>
<feature type="transmembrane region" description="Helical" evidence="3">
    <location>
        <begin position="163"/>
        <end position="185"/>
    </location>
</feature>
<organism evidence="4">
    <name type="scientific">Bellilinea caldifistulae</name>
    <dbReference type="NCBI Taxonomy" id="360411"/>
    <lineage>
        <taxon>Bacteria</taxon>
        <taxon>Bacillati</taxon>
        <taxon>Chloroflexota</taxon>
        <taxon>Anaerolineae</taxon>
        <taxon>Anaerolineales</taxon>
        <taxon>Anaerolineaceae</taxon>
        <taxon>Bellilinea</taxon>
    </lineage>
</organism>
<evidence type="ECO:0000313" key="4">
    <source>
        <dbReference type="EMBL" id="HGS87252.1"/>
    </source>
</evidence>
<keyword evidence="1 2" id="KW-0808">Transferase</keyword>